<dbReference type="InterPro" id="IPR009060">
    <property type="entry name" value="UBA-like_sf"/>
</dbReference>
<dbReference type="Gene3D" id="2.130.10.10">
    <property type="entry name" value="YVTN repeat-like/Quinoprotein amine dehydrogenase"/>
    <property type="match status" value="1"/>
</dbReference>
<dbReference type="PROSITE" id="PS50082">
    <property type="entry name" value="WD_REPEATS_2"/>
    <property type="match status" value="4"/>
</dbReference>
<dbReference type="PROSITE" id="PS50030">
    <property type="entry name" value="UBA"/>
    <property type="match status" value="1"/>
</dbReference>
<dbReference type="CDD" id="cd00200">
    <property type="entry name" value="WD40"/>
    <property type="match status" value="1"/>
</dbReference>
<dbReference type="SUPFAM" id="SSF50978">
    <property type="entry name" value="WD40 repeat-like"/>
    <property type="match status" value="1"/>
</dbReference>
<feature type="repeat" description="WD" evidence="2">
    <location>
        <begin position="188"/>
        <end position="210"/>
    </location>
</feature>
<evidence type="ECO:0000313" key="5">
    <source>
        <dbReference type="EMBL" id="CAK9038311.1"/>
    </source>
</evidence>
<feature type="compositionally biased region" description="Basic and acidic residues" evidence="3">
    <location>
        <begin position="444"/>
        <end position="461"/>
    </location>
</feature>
<proteinExistence type="inferred from homology"/>
<keyword evidence="6" id="KW-1185">Reference proteome</keyword>
<dbReference type="PROSITE" id="PS50294">
    <property type="entry name" value="WD_REPEATS_REGION"/>
    <property type="match status" value="3"/>
</dbReference>
<evidence type="ECO:0000259" key="4">
    <source>
        <dbReference type="PROSITE" id="PS50030"/>
    </source>
</evidence>
<dbReference type="SUPFAM" id="SSF46934">
    <property type="entry name" value="UBA-like"/>
    <property type="match status" value="1"/>
</dbReference>
<feature type="repeat" description="WD" evidence="2">
    <location>
        <begin position="61"/>
        <end position="102"/>
    </location>
</feature>
<dbReference type="EMBL" id="CAXAMN010012492">
    <property type="protein sequence ID" value="CAK9038311.1"/>
    <property type="molecule type" value="Genomic_DNA"/>
</dbReference>
<feature type="repeat" description="WD" evidence="2">
    <location>
        <begin position="211"/>
        <end position="252"/>
    </location>
</feature>
<sequence>MLESAKFHLEGTLGRHETWVTSLATTPDAPDIMLSSSRDGTLRQWHLPDFHGQEIQPKAVLKGHTDTVSDCKLSKDGQFAVSCGWDRAMRVWYLVEGEEVHDGKTRKQCNSVAFSADNRQIITVGGNRIDLWNTLAEIKYSHEQRGYTFESELHTDWISQTAMVPVAISTSKDESSDSKESKESPLQFVTVSWDHQVKLWDLKTMKLVRDYLGHEGVLLAVTVSPDASLIATGGKEAQVRLWDRLEGTCLYTLDVEGTPSKTLEPRGEAHCWHSTGRWRLSLWTTGQPAGTVNALDFSPAHYHLAVATDVSFEVYDLELKKQIFVDRPHEPFPEAIPWATCLKYREDANRIFVGHADGIISTQPHADRTRWSEKTGCVRDGAITIGGDRQLGVGDTPQRRNAGMAVKALIFQGNALKRIQLETELDQTRNNLAKAHAGLEVSRRQLMETEVKRKETTKRLESSLSSARSEPGTRGQQSPSAKDARLMQPPDADLWPHVPGYESDENDHEDAETKVASRAKESLKEVVKRLGDDWEELSVLHFRAPVSKPKREKEKDKEPNYDAAMEQQLGRMLGMGFPFEEAKASLEAHGWDVQRASMAMIERQQSQRSLRSVMMDIQEGAEAFRAFIQNIMSENARLWTEREAWSHGQFGNGWGGPHQPPMYGQPPPWWWSEASGLALVISTVAGDQESTGQISFRDAVYPVRLRNEDTMLHMWRDATHARRALQETVWVERRQEPWHDMAWAAHGQILGRRVGKVVDIMEVLIKEAVKVGVANNERVVREVARRVIVAMDMDLGLWVLLEVDRVVDSLEAFPAVAVDLEVESATETEAPDKDAVLFRPHSPGRWQLLAAGLAPCQAVPALMPSWSAEAWRCLLLAGWDGEMLPLAALPGESECSASQLLRGAREVKPMMAAPLPLAESLQGVAALHLSGTRLWAWMNSGTLQVWDLSETRSLGRGFALVAPGAPAQVTQGVGLCVFAPCVGGDRWNSRTPRMTCPACGLRFSDVFPAGGPEACENLGCTCGQFHDRTVCAACLPKLVDVALL</sequence>
<comment type="caution">
    <text evidence="5">The sequence shown here is derived from an EMBL/GenBank/DDBJ whole genome shotgun (WGS) entry which is preliminary data.</text>
</comment>
<dbReference type="PANTHER" id="PTHR19868">
    <property type="entry name" value="RECEPTOR FOR ACTIVATED PROTEIN KINASE C RACK1"/>
    <property type="match status" value="1"/>
</dbReference>
<evidence type="ECO:0000256" key="3">
    <source>
        <dbReference type="SAM" id="MobiDB-lite"/>
    </source>
</evidence>
<evidence type="ECO:0000256" key="1">
    <source>
        <dbReference type="ARBA" id="ARBA00007253"/>
    </source>
</evidence>
<name>A0ABP0LGL5_9DINO</name>
<protein>
    <recommendedName>
        <fullName evidence="4">UBA domain-containing protein</fullName>
    </recommendedName>
</protein>
<dbReference type="InterPro" id="IPR036322">
    <property type="entry name" value="WD40_repeat_dom_sf"/>
</dbReference>
<evidence type="ECO:0000313" key="6">
    <source>
        <dbReference type="Proteomes" id="UP001642484"/>
    </source>
</evidence>
<reference evidence="5 6" key="1">
    <citation type="submission" date="2024-02" db="EMBL/GenBank/DDBJ databases">
        <authorList>
            <person name="Chen Y."/>
            <person name="Shah S."/>
            <person name="Dougan E. K."/>
            <person name="Thang M."/>
            <person name="Chan C."/>
        </authorList>
    </citation>
    <scope>NUCLEOTIDE SEQUENCE [LARGE SCALE GENOMIC DNA]</scope>
</reference>
<comment type="similarity">
    <text evidence="1">Belongs to the WD repeat G protein beta family. Ribosomal protein RACK1 subfamily.</text>
</comment>
<dbReference type="InterPro" id="IPR001680">
    <property type="entry name" value="WD40_rpt"/>
</dbReference>
<dbReference type="SMART" id="SM00165">
    <property type="entry name" value="UBA"/>
    <property type="match status" value="1"/>
</dbReference>
<feature type="repeat" description="WD" evidence="2">
    <location>
        <begin position="13"/>
        <end position="47"/>
    </location>
</feature>
<dbReference type="Proteomes" id="UP001642484">
    <property type="component" value="Unassembled WGS sequence"/>
</dbReference>
<accession>A0ABP0LGL5</accession>
<dbReference type="SMART" id="SM00320">
    <property type="entry name" value="WD40"/>
    <property type="match status" value="6"/>
</dbReference>
<feature type="domain" description="UBA" evidence="4">
    <location>
        <begin position="563"/>
        <end position="603"/>
    </location>
</feature>
<keyword evidence="2" id="KW-0853">WD repeat</keyword>
<dbReference type="InterPro" id="IPR015943">
    <property type="entry name" value="WD40/YVTN_repeat-like_dom_sf"/>
</dbReference>
<evidence type="ECO:0000256" key="2">
    <source>
        <dbReference type="PROSITE-ProRule" id="PRU00221"/>
    </source>
</evidence>
<dbReference type="CDD" id="cd14270">
    <property type="entry name" value="UBA"/>
    <property type="match status" value="1"/>
</dbReference>
<dbReference type="InterPro" id="IPR015940">
    <property type="entry name" value="UBA"/>
</dbReference>
<organism evidence="5 6">
    <name type="scientific">Durusdinium trenchii</name>
    <dbReference type="NCBI Taxonomy" id="1381693"/>
    <lineage>
        <taxon>Eukaryota</taxon>
        <taxon>Sar</taxon>
        <taxon>Alveolata</taxon>
        <taxon>Dinophyceae</taxon>
        <taxon>Suessiales</taxon>
        <taxon>Symbiodiniaceae</taxon>
        <taxon>Durusdinium</taxon>
    </lineage>
</organism>
<gene>
    <name evidence="5" type="ORF">CCMP2556_LOCUS20989</name>
</gene>
<feature type="region of interest" description="Disordered" evidence="3">
    <location>
        <begin position="444"/>
        <end position="514"/>
    </location>
</feature>
<dbReference type="InterPro" id="IPR045223">
    <property type="entry name" value="RACK1-like"/>
</dbReference>
<dbReference type="Pfam" id="PF00400">
    <property type="entry name" value="WD40"/>
    <property type="match status" value="3"/>
</dbReference>